<proteinExistence type="predicted"/>
<dbReference type="AlphaFoldDB" id="A0A2R3P7E0"/>
<evidence type="ECO:0000256" key="1">
    <source>
        <dbReference type="SAM" id="Phobius"/>
    </source>
</evidence>
<feature type="transmembrane region" description="Helical" evidence="1">
    <location>
        <begin position="105"/>
        <end position="126"/>
    </location>
</feature>
<organism evidence="2 3">
    <name type="scientific">Mesoplasma florum</name>
    <name type="common">Acholeplasma florum</name>
    <dbReference type="NCBI Taxonomy" id="2151"/>
    <lineage>
        <taxon>Bacteria</taxon>
        <taxon>Bacillati</taxon>
        <taxon>Mycoplasmatota</taxon>
        <taxon>Mollicutes</taxon>
        <taxon>Entomoplasmatales</taxon>
        <taxon>Entomoplasmataceae</taxon>
        <taxon>Mesoplasma</taxon>
    </lineage>
</organism>
<keyword evidence="1" id="KW-1133">Transmembrane helix</keyword>
<reference evidence="2 3" key="1">
    <citation type="submission" date="2017-07" db="EMBL/GenBank/DDBJ databases">
        <title>Comparative genomic analysis of Mesoplasma florum.</title>
        <authorList>
            <person name="Baby V."/>
            <person name="Lachance J.-C."/>
            <person name="Gagnon J."/>
            <person name="Lucier J.-F."/>
            <person name="Matteau D."/>
            <person name="Knight T.F."/>
            <person name="Rodrigue S."/>
        </authorList>
    </citation>
    <scope>NUCLEOTIDE SEQUENCE [LARGE SCALE GENOMIC DNA]</scope>
    <source>
        <strain evidence="2 3">CnuA-2</strain>
    </source>
</reference>
<dbReference type="Proteomes" id="UP000239216">
    <property type="component" value="Chromosome"/>
</dbReference>
<feature type="transmembrane region" description="Helical" evidence="1">
    <location>
        <begin position="70"/>
        <end position="93"/>
    </location>
</feature>
<evidence type="ECO:0000313" key="2">
    <source>
        <dbReference type="EMBL" id="AVN64395.1"/>
    </source>
</evidence>
<feature type="transmembrane region" description="Helical" evidence="1">
    <location>
        <begin position="156"/>
        <end position="176"/>
    </location>
</feature>
<feature type="transmembrane region" description="Helical" evidence="1">
    <location>
        <begin position="196"/>
        <end position="216"/>
    </location>
</feature>
<sequence>MKRRNFMAEKKQAKSKIKIIKPLKKEAKQTKELLSDLNSKINNSEVSEKDKRLTLVKTHKKITNLLLQTIPYLLFLFILDVVMLSVITVLFILSTFILDGTAADIVRYILLGVSAFMLAKFTYMNWFSKNLYFKKIIVFKYKSKVDRQKFKAVREISFTPIWFLIFFVASNFYITILVNFEIQQNFVSPKDGAENIVLIWAILRTTIDMMLLPSFLNSFNKIADKSKAIDANYVKLIKDQYFSNKSLFEDVEFEDNYLNLKFSKNSLTSKNGLFILINKDDLTRPDQGRMIEINNEILDRYKEIWESYVDLLENRMKAKFNKATVHKLFWLERIYDTIFLDLFEI</sequence>
<accession>A0A2R3P7E0</accession>
<evidence type="ECO:0000313" key="3">
    <source>
        <dbReference type="Proteomes" id="UP000239216"/>
    </source>
</evidence>
<protein>
    <submittedName>
        <fullName evidence="2">Uncharacterized protein</fullName>
    </submittedName>
</protein>
<keyword evidence="1" id="KW-0812">Transmembrane</keyword>
<name>A0A2R3P7E0_MESFO</name>
<gene>
    <name evidence="2" type="ORF">CG003_01795</name>
</gene>
<keyword evidence="1" id="KW-0472">Membrane</keyword>
<dbReference type="EMBL" id="CP022513">
    <property type="protein sequence ID" value="AVN64395.1"/>
    <property type="molecule type" value="Genomic_DNA"/>
</dbReference>